<accession>A0ABW9YVQ2</accession>
<comment type="caution">
    <text evidence="1">The sequence shown here is derived from an EMBL/GenBank/DDBJ whole genome shotgun (WGS) entry which is preliminary data.</text>
</comment>
<organism evidence="1 2">
    <name type="scientific">Microvirga arsenatis</name>
    <dbReference type="NCBI Taxonomy" id="2692265"/>
    <lineage>
        <taxon>Bacteria</taxon>
        <taxon>Pseudomonadati</taxon>
        <taxon>Pseudomonadota</taxon>
        <taxon>Alphaproteobacteria</taxon>
        <taxon>Hyphomicrobiales</taxon>
        <taxon>Methylobacteriaceae</taxon>
        <taxon>Microvirga</taxon>
    </lineage>
</organism>
<dbReference type="Pfam" id="PF02482">
    <property type="entry name" value="Ribosomal_S30AE"/>
    <property type="match status" value="1"/>
</dbReference>
<dbReference type="RefSeq" id="WP_161722367.1">
    <property type="nucleotide sequence ID" value="NZ_JAAAXI010000004.1"/>
</dbReference>
<dbReference type="SUPFAM" id="SSF69754">
    <property type="entry name" value="Ribosome binding protein Y (YfiA homologue)"/>
    <property type="match status" value="1"/>
</dbReference>
<dbReference type="EMBL" id="JAAAXJ010000003">
    <property type="protein sequence ID" value="NBJ24406.1"/>
    <property type="molecule type" value="Genomic_DNA"/>
</dbReference>
<dbReference type="NCBIfam" id="TIGR00741">
    <property type="entry name" value="yfiA"/>
    <property type="match status" value="1"/>
</dbReference>
<dbReference type="InterPro" id="IPR036567">
    <property type="entry name" value="RHF-like"/>
</dbReference>
<name>A0ABW9YVQ2_9HYPH</name>
<evidence type="ECO:0000313" key="2">
    <source>
        <dbReference type="Proteomes" id="UP000818323"/>
    </source>
</evidence>
<dbReference type="Proteomes" id="UP000818323">
    <property type="component" value="Unassembled WGS sequence"/>
</dbReference>
<reference evidence="1 2" key="1">
    <citation type="submission" date="2020-01" db="EMBL/GenBank/DDBJ databases">
        <title>Microvirga sp. nov., an arsenate reduction bacterium isolated from Tibet hotspring sediments.</title>
        <authorList>
            <person name="Yuan C.-G."/>
        </authorList>
    </citation>
    <scope>NUCLEOTIDE SEQUENCE [LARGE SCALE GENOMIC DNA]</scope>
    <source>
        <strain evidence="1 2">SYSU G3D203</strain>
    </source>
</reference>
<sequence>MKLNGSDNNITIQGANVHLGDGLPVYARASILRIAGKYFGCLNTASAHFSRDGAAYRCSITMRMGGLPVKSAESRDRDIYTAFDTALIKVAKQLRRMKRELREDQPLRADRDMALRDGLGLPPVL</sequence>
<dbReference type="InterPro" id="IPR003489">
    <property type="entry name" value="RHF/RaiA"/>
</dbReference>
<protein>
    <submittedName>
        <fullName evidence="1">Ribosome-associated translation inhibitor RaiA</fullName>
    </submittedName>
</protein>
<dbReference type="Gene3D" id="3.30.160.100">
    <property type="entry name" value="Ribosome hibernation promotion factor-like"/>
    <property type="match status" value="1"/>
</dbReference>
<keyword evidence="2" id="KW-1185">Reference proteome</keyword>
<evidence type="ECO:0000313" key="1">
    <source>
        <dbReference type="EMBL" id="NBJ24406.1"/>
    </source>
</evidence>
<proteinExistence type="predicted"/>
<gene>
    <name evidence="1" type="primary">raiA</name>
    <name evidence="1" type="ORF">GR303_08560</name>
</gene>